<comment type="caution">
    <text evidence="3">The sequence shown here is derived from an EMBL/GenBank/DDBJ whole genome shotgun (WGS) entry which is preliminary data.</text>
</comment>
<accession>A0ABQ4ZM53</accession>
<name>A0ABQ4ZM53_9ASTR</name>
<evidence type="ECO:0000313" key="4">
    <source>
        <dbReference type="Proteomes" id="UP001151760"/>
    </source>
</evidence>
<organism evidence="3 4">
    <name type="scientific">Tanacetum coccineum</name>
    <dbReference type="NCBI Taxonomy" id="301880"/>
    <lineage>
        <taxon>Eukaryota</taxon>
        <taxon>Viridiplantae</taxon>
        <taxon>Streptophyta</taxon>
        <taxon>Embryophyta</taxon>
        <taxon>Tracheophyta</taxon>
        <taxon>Spermatophyta</taxon>
        <taxon>Magnoliopsida</taxon>
        <taxon>eudicotyledons</taxon>
        <taxon>Gunneridae</taxon>
        <taxon>Pentapetalae</taxon>
        <taxon>asterids</taxon>
        <taxon>campanulids</taxon>
        <taxon>Asterales</taxon>
        <taxon>Asteraceae</taxon>
        <taxon>Asteroideae</taxon>
        <taxon>Anthemideae</taxon>
        <taxon>Anthemidinae</taxon>
        <taxon>Tanacetum</taxon>
    </lineage>
</organism>
<feature type="domain" description="Retrovirus-related Pol polyprotein from transposon TNT 1-94-like beta-barrel" evidence="2">
    <location>
        <begin position="297"/>
        <end position="368"/>
    </location>
</feature>
<keyword evidence="4" id="KW-1185">Reference proteome</keyword>
<evidence type="ECO:0000256" key="1">
    <source>
        <dbReference type="SAM" id="MobiDB-lite"/>
    </source>
</evidence>
<reference evidence="3" key="1">
    <citation type="journal article" date="2022" name="Int. J. Mol. Sci.">
        <title>Draft Genome of Tanacetum Coccineum: Genomic Comparison of Closely Related Tanacetum-Family Plants.</title>
        <authorList>
            <person name="Yamashiro T."/>
            <person name="Shiraishi A."/>
            <person name="Nakayama K."/>
            <person name="Satake H."/>
        </authorList>
    </citation>
    <scope>NUCLEOTIDE SEQUENCE</scope>
</reference>
<dbReference type="Proteomes" id="UP001151760">
    <property type="component" value="Unassembled WGS sequence"/>
</dbReference>
<protein>
    <recommendedName>
        <fullName evidence="2">Retrovirus-related Pol polyprotein from transposon TNT 1-94-like beta-barrel domain-containing protein</fullName>
    </recommendedName>
</protein>
<gene>
    <name evidence="3" type="ORF">Tco_0773926</name>
</gene>
<feature type="region of interest" description="Disordered" evidence="1">
    <location>
        <begin position="171"/>
        <end position="192"/>
    </location>
</feature>
<reference evidence="3" key="2">
    <citation type="submission" date="2022-01" db="EMBL/GenBank/DDBJ databases">
        <authorList>
            <person name="Yamashiro T."/>
            <person name="Shiraishi A."/>
            <person name="Satake H."/>
            <person name="Nakayama K."/>
        </authorList>
    </citation>
    <scope>NUCLEOTIDE SEQUENCE</scope>
</reference>
<evidence type="ECO:0000259" key="2">
    <source>
        <dbReference type="Pfam" id="PF22936"/>
    </source>
</evidence>
<sequence length="371" mass="41348">MTISSGLSTSLTGVLGGRNSISSKHIESSYREAVRTQMRIPHKGVKASANSDVMYFFTSAQDGDPSQDDVRLCLGDDLKKAQDHITTAERYNFYTNGVKDAKKKELKTILQQMYENFNDPSIESLDSIFNRLQKIVSQLAILENKPDLDTMSFDDLYNNFKIVEARFKRTANSSSSSSSQNMAFMSSPSSTNEVNTANIQVSHASTQVSTASTQVSTANLSDATVYAFLANQPNDIAEHEDKKVFPEDWECRGSRKQDSRNWNQDSSKRTINVEDTSSKAMLAIDGAGHPQKEDQGYVDSGCSRHITWNMSYLSDFKEFDGGYVTFGGGAKGGKITRKGTLGKLDFEDVYFVKEIQFNLFSVSQMCEHKNR</sequence>
<dbReference type="Pfam" id="PF22936">
    <property type="entry name" value="Pol_BBD"/>
    <property type="match status" value="1"/>
</dbReference>
<dbReference type="EMBL" id="BQNB010011493">
    <property type="protein sequence ID" value="GJS91290.1"/>
    <property type="molecule type" value="Genomic_DNA"/>
</dbReference>
<feature type="compositionally biased region" description="Low complexity" evidence="1">
    <location>
        <begin position="171"/>
        <end position="190"/>
    </location>
</feature>
<proteinExistence type="predicted"/>
<evidence type="ECO:0000313" key="3">
    <source>
        <dbReference type="EMBL" id="GJS91290.1"/>
    </source>
</evidence>
<dbReference type="InterPro" id="IPR054722">
    <property type="entry name" value="PolX-like_BBD"/>
</dbReference>